<dbReference type="Pfam" id="PF05229">
    <property type="entry name" value="SCPU"/>
    <property type="match status" value="1"/>
</dbReference>
<evidence type="ECO:0000313" key="4">
    <source>
        <dbReference type="Proteomes" id="UP000199420"/>
    </source>
</evidence>
<dbReference type="OrthoDB" id="8588792at2"/>
<dbReference type="STRING" id="529704.SAMN02927913_1798"/>
<feature type="chain" id="PRO_5011468261" evidence="1">
    <location>
        <begin position="27"/>
        <end position="174"/>
    </location>
</feature>
<accession>A0A1H6UCW1</accession>
<sequence length="174" mass="17059">MNKIFKSALAAAVLIALSSLGGTAYAATATSDLPVSASVTATCTIDASGGLAFGAYDPVVTNASTDLTGQGTIDTTCTNGASVTVTLGQGANADTGSSDAAPVRRMLSGASDYLSYQLYSDSGRSTVWGNTAGTGAPVTGTGTVVSTTVYGLITAGQNVPSGSYSDTVVATVTF</sequence>
<evidence type="ECO:0000259" key="2">
    <source>
        <dbReference type="Pfam" id="PF05229"/>
    </source>
</evidence>
<feature type="signal peptide" evidence="1">
    <location>
        <begin position="1"/>
        <end position="26"/>
    </location>
</feature>
<evidence type="ECO:0000313" key="3">
    <source>
        <dbReference type="EMBL" id="SEI88474.1"/>
    </source>
</evidence>
<evidence type="ECO:0000256" key="1">
    <source>
        <dbReference type="SAM" id="SignalP"/>
    </source>
</evidence>
<dbReference type="PANTHER" id="PTHR37089:SF3">
    <property type="entry name" value="EXPORTED PROTEIN"/>
    <property type="match status" value="1"/>
</dbReference>
<proteinExistence type="predicted"/>
<dbReference type="PANTHER" id="PTHR37089">
    <property type="entry name" value="PROTEIN U-RELATED"/>
    <property type="match status" value="1"/>
</dbReference>
<protein>
    <submittedName>
        <fullName evidence="3">Spore coat protein U (SCPU) domain-containing protein</fullName>
    </submittedName>
</protein>
<dbReference type="InterPro" id="IPR007893">
    <property type="entry name" value="Spore_coat_U/FanG"/>
</dbReference>
<keyword evidence="4" id="KW-1185">Reference proteome</keyword>
<keyword evidence="1" id="KW-0732">Signal</keyword>
<keyword evidence="3" id="KW-0167">Capsid protein</keyword>
<reference evidence="3 4" key="1">
    <citation type="submission" date="2016-10" db="EMBL/GenBank/DDBJ databases">
        <authorList>
            <person name="de Groot N.N."/>
        </authorList>
    </citation>
    <scope>NUCLEOTIDE SEQUENCE [LARGE SCALE GENOMIC DNA]</scope>
    <source>
        <strain evidence="3 4">DSM 26515</strain>
    </source>
</reference>
<dbReference type="SMART" id="SM00972">
    <property type="entry name" value="SCPU"/>
    <property type="match status" value="1"/>
</dbReference>
<dbReference type="AlphaFoldDB" id="A0A1H6UCW1"/>
<keyword evidence="3" id="KW-0946">Virion</keyword>
<organism evidence="3 4">
    <name type="scientific">Frateuria terrea</name>
    <dbReference type="NCBI Taxonomy" id="529704"/>
    <lineage>
        <taxon>Bacteria</taxon>
        <taxon>Pseudomonadati</taxon>
        <taxon>Pseudomonadota</taxon>
        <taxon>Gammaproteobacteria</taxon>
        <taxon>Lysobacterales</taxon>
        <taxon>Rhodanobacteraceae</taxon>
        <taxon>Frateuria</taxon>
    </lineage>
</organism>
<name>A0A1H6UCW1_9GAMM</name>
<dbReference type="RefSeq" id="WP_091336074.1">
    <property type="nucleotide sequence ID" value="NZ_FNYC01000003.1"/>
</dbReference>
<dbReference type="InterPro" id="IPR053167">
    <property type="entry name" value="Spore_coat_component"/>
</dbReference>
<gene>
    <name evidence="3" type="ORF">SAMN04487997_1926</name>
</gene>
<dbReference type="EMBL" id="FNYC01000003">
    <property type="protein sequence ID" value="SEI88474.1"/>
    <property type="molecule type" value="Genomic_DNA"/>
</dbReference>
<dbReference type="Proteomes" id="UP000199420">
    <property type="component" value="Unassembled WGS sequence"/>
</dbReference>
<feature type="domain" description="Spore coat protein U/FanG" evidence="2">
    <location>
        <begin position="30"/>
        <end position="171"/>
    </location>
</feature>